<dbReference type="GO" id="GO:0003723">
    <property type="term" value="F:RNA binding"/>
    <property type="evidence" value="ECO:0007669"/>
    <property type="project" value="TreeGrafter"/>
</dbReference>
<evidence type="ECO:0000259" key="2">
    <source>
        <dbReference type="PROSITE" id="PS51025"/>
    </source>
</evidence>
<protein>
    <submittedName>
        <fullName evidence="3">PWI domain-containing protein</fullName>
    </submittedName>
</protein>
<dbReference type="GO" id="GO:0048024">
    <property type="term" value="P:regulation of mRNA splicing, via spliceosome"/>
    <property type="evidence" value="ECO:0007669"/>
    <property type="project" value="TreeGrafter"/>
</dbReference>
<dbReference type="EMBL" id="ML992509">
    <property type="protein sequence ID" value="KAF2221755.1"/>
    <property type="molecule type" value="Genomic_DNA"/>
</dbReference>
<dbReference type="InterPro" id="IPR002483">
    <property type="entry name" value="PWI_dom"/>
</dbReference>
<evidence type="ECO:0000313" key="4">
    <source>
        <dbReference type="Proteomes" id="UP000799538"/>
    </source>
</evidence>
<dbReference type="SUPFAM" id="SSF101233">
    <property type="entry name" value="PWI domain"/>
    <property type="match status" value="1"/>
</dbReference>
<proteinExistence type="predicted"/>
<feature type="domain" description="PWI" evidence="2">
    <location>
        <begin position="15"/>
        <end position="114"/>
    </location>
</feature>
<keyword evidence="4" id="KW-1185">Reference proteome</keyword>
<dbReference type="Gene3D" id="1.20.1390.10">
    <property type="entry name" value="PWI domain"/>
    <property type="match status" value="1"/>
</dbReference>
<dbReference type="InterPro" id="IPR052225">
    <property type="entry name" value="Ser/Arg_repetitive_matrix"/>
</dbReference>
<keyword evidence="1" id="KW-0507">mRNA processing</keyword>
<dbReference type="Pfam" id="PF01480">
    <property type="entry name" value="PWI"/>
    <property type="match status" value="1"/>
</dbReference>
<sequence length="124" mass="13894">MPPIITSVDQKLLRDTKFPAEFSRKVDTAKINVPVIKNWAAAEVSKLLGFEDDVVIGMLFDLLEGDKHPNIKVLQLQLTGFLGDDAKSFCQQLWNLCLSAQDSETGVPQQLLEAKKAELRQERV</sequence>
<dbReference type="AlphaFoldDB" id="A0A6A6G7K8"/>
<dbReference type="PANTHER" id="PTHR23148">
    <property type="entry name" value="SERINE/ARGININE REGULATED NUCLEAR MATRIX PROTEIN"/>
    <property type="match status" value="1"/>
</dbReference>
<evidence type="ECO:0000256" key="1">
    <source>
        <dbReference type="ARBA" id="ARBA00022664"/>
    </source>
</evidence>
<gene>
    <name evidence="3" type="ORF">BDZ85DRAFT_200601</name>
</gene>
<dbReference type="GO" id="GO:0006397">
    <property type="term" value="P:mRNA processing"/>
    <property type="evidence" value="ECO:0007669"/>
    <property type="project" value="UniProtKB-KW"/>
</dbReference>
<dbReference type="InterPro" id="IPR036483">
    <property type="entry name" value="PWI_dom_sf"/>
</dbReference>
<name>A0A6A6G7K8_9PEZI</name>
<organism evidence="3 4">
    <name type="scientific">Elsinoe ampelina</name>
    <dbReference type="NCBI Taxonomy" id="302913"/>
    <lineage>
        <taxon>Eukaryota</taxon>
        <taxon>Fungi</taxon>
        <taxon>Dikarya</taxon>
        <taxon>Ascomycota</taxon>
        <taxon>Pezizomycotina</taxon>
        <taxon>Dothideomycetes</taxon>
        <taxon>Dothideomycetidae</taxon>
        <taxon>Myriangiales</taxon>
        <taxon>Elsinoaceae</taxon>
        <taxon>Elsinoe</taxon>
    </lineage>
</organism>
<dbReference type="Proteomes" id="UP000799538">
    <property type="component" value="Unassembled WGS sequence"/>
</dbReference>
<dbReference type="PROSITE" id="PS51025">
    <property type="entry name" value="PWI"/>
    <property type="match status" value="1"/>
</dbReference>
<dbReference type="PANTHER" id="PTHR23148:SF0">
    <property type="entry name" value="SERINE_ARGININE REPETITIVE MATRIX PROTEIN 1"/>
    <property type="match status" value="1"/>
</dbReference>
<dbReference type="GO" id="GO:0005681">
    <property type="term" value="C:spliceosomal complex"/>
    <property type="evidence" value="ECO:0007669"/>
    <property type="project" value="TreeGrafter"/>
</dbReference>
<dbReference type="OrthoDB" id="163257at2759"/>
<accession>A0A6A6G7K8</accession>
<evidence type="ECO:0000313" key="3">
    <source>
        <dbReference type="EMBL" id="KAF2221755.1"/>
    </source>
</evidence>
<reference evidence="4" key="1">
    <citation type="journal article" date="2020" name="Stud. Mycol.">
        <title>101 Dothideomycetes genomes: A test case for predicting lifestyles and emergence of pathogens.</title>
        <authorList>
            <person name="Haridas S."/>
            <person name="Albert R."/>
            <person name="Binder M."/>
            <person name="Bloem J."/>
            <person name="LaButti K."/>
            <person name="Salamov A."/>
            <person name="Andreopoulos B."/>
            <person name="Baker S."/>
            <person name="Barry K."/>
            <person name="Bills G."/>
            <person name="Bluhm B."/>
            <person name="Cannon C."/>
            <person name="Castanera R."/>
            <person name="Culley D."/>
            <person name="Daum C."/>
            <person name="Ezra D."/>
            <person name="Gonzalez J."/>
            <person name="Henrissat B."/>
            <person name="Kuo A."/>
            <person name="Liang C."/>
            <person name="Lipzen A."/>
            <person name="Lutzoni F."/>
            <person name="Magnuson J."/>
            <person name="Mondo S."/>
            <person name="Nolan M."/>
            <person name="Ohm R."/>
            <person name="Pangilinan J."/>
            <person name="Park H.-J."/>
            <person name="Ramirez L."/>
            <person name="Alfaro M."/>
            <person name="Sun H."/>
            <person name="Tritt A."/>
            <person name="Yoshinaga Y."/>
            <person name="Zwiers L.-H."/>
            <person name="Turgeon B."/>
            <person name="Goodwin S."/>
            <person name="Spatafora J."/>
            <person name="Crous P."/>
            <person name="Grigoriev I."/>
        </authorList>
    </citation>
    <scope>NUCLEOTIDE SEQUENCE [LARGE SCALE GENOMIC DNA]</scope>
    <source>
        <strain evidence="4">CECT 20119</strain>
    </source>
</reference>
<dbReference type="SMART" id="SM00311">
    <property type="entry name" value="PWI"/>
    <property type="match status" value="1"/>
</dbReference>